<evidence type="ECO:0000313" key="8">
    <source>
        <dbReference type="Proteomes" id="UP001165430"/>
    </source>
</evidence>
<feature type="domain" description="Histidine kinase" evidence="5">
    <location>
        <begin position="927"/>
        <end position="1143"/>
    </location>
</feature>
<evidence type="ECO:0000256" key="1">
    <source>
        <dbReference type="ARBA" id="ARBA00000085"/>
    </source>
</evidence>
<dbReference type="Proteomes" id="UP001165430">
    <property type="component" value="Unassembled WGS sequence"/>
</dbReference>
<dbReference type="EC" id="2.7.13.3" evidence="2"/>
<dbReference type="PANTHER" id="PTHR43547">
    <property type="entry name" value="TWO-COMPONENT HISTIDINE KINASE"/>
    <property type="match status" value="1"/>
</dbReference>
<dbReference type="SMART" id="SM00388">
    <property type="entry name" value="HisKA"/>
    <property type="match status" value="1"/>
</dbReference>
<accession>A0ABS9VCM5</accession>
<feature type="domain" description="PAS" evidence="6">
    <location>
        <begin position="782"/>
        <end position="853"/>
    </location>
</feature>
<dbReference type="InterPro" id="IPR004358">
    <property type="entry name" value="Sig_transdc_His_kin-like_C"/>
</dbReference>
<dbReference type="PROSITE" id="PS50109">
    <property type="entry name" value="HIS_KIN"/>
    <property type="match status" value="1"/>
</dbReference>
<dbReference type="SUPFAM" id="SSF47384">
    <property type="entry name" value="Homodimeric domain of signal transducing histidine kinase"/>
    <property type="match status" value="1"/>
</dbReference>
<evidence type="ECO:0000256" key="4">
    <source>
        <dbReference type="SAM" id="Phobius"/>
    </source>
</evidence>
<sequence length="1144" mass="129798">MRKIILFITCFLTYGFVLSQSFQFNRQIKGVELPTDNVSGVIQDDKGLMWFNTNDGVFYSDGIFTYTIPDEISSQLTNKVKLFKDEDGYVWVANQIKDAKAFYFKDGLWQEKVLPEALSEKEGLTYLEFAVTGKGKDKKVFLFFANEAYYSVGDSKSWIRIEHNFYSEGWLRSIYEKDGKTYLFFELATFFMDGVTVTEIEYKGLELPSKITHISYSEEHNKYYYLGKGFLASGVGFLEVDEIIHQGFINDIYSAVDYADLQISQGKIYYFFNSQLYKYSPALNQIQEISAADAIKSISIYSAFVDREGIIWIGTHRGLVNINSIRFLNFDSRILLDDEVTALIRLKENKYLIGYNNGLQLLDGSSLQTLLHDKVHASQPRNRITNFSRDKNGIIWFSSNLAGVGRYDEKTNSLGFEESPVGKFVTAVRAIGDSLIIVSRDKIYLSNINNKLSGHFSNDITNLILGSFNQDEVFLRKVGLLKDGRMIFMQGGNTFLQNVILETSQFINVIGFDYLELNDEIYLGTENGLKIYKDGEVKELELNGQKITRPVYALHVDKDQNIWAGTDQGVYLIGKSGIVKYDEKSGLVGSEINRGALIDGDNGEIFIGTQRGLSIYYPDEDDRKILQPITEILELNLLNKGIPFPSSNKIQFENNSIEVKYRAVSFLQNSNLTVRYKLEGYHDSWQEIVNPRSNVLVFNNLPPGDYVFKMEASLRGIYDGDIISSQPFTILKPIYLQTWFVIFILLLFFGIGFLLNAFMNQWRKQSILKQTIDEKTKQAVVSENQFKNVWNSSADGLMLSIEGGKILEVNPSFAKLVGFDIEDLSGSNIKDLYSDPNYYHDQKQKVISVLDSNLGEGATFEMEMPLKNGLRYIEMYITRLNTEFDEKPIMLSVFRDVTDKKDYEKGLESAKVKAEEANKLKSNILSNMSHEVRTPLNGILGSTENIIEQWGDDAELVSQLDIIYESGERLLSTINSILDMAKIEANKFEVVYQETNVNDFVGKVLLPLKTLAIKKGLLLSTKFETKPFIGIIDQRYFGIIINNLVGNAIKYTDEGLISIKVGKVNSSLVFEVSDNGIGMTEDFMKKLFRPFEQESEGYGRKYEGTGLGLTITKNLIDILNGEIKIESLKGNGTYVKVILPLGNI</sequence>
<keyword evidence="7" id="KW-0067">ATP-binding</keyword>
<dbReference type="CDD" id="cd00082">
    <property type="entry name" value="HisKA"/>
    <property type="match status" value="1"/>
</dbReference>
<dbReference type="Pfam" id="PF13426">
    <property type="entry name" value="PAS_9"/>
    <property type="match status" value="1"/>
</dbReference>
<keyword evidence="4" id="KW-0812">Transmembrane</keyword>
<keyword evidence="7" id="KW-0547">Nucleotide-binding</keyword>
<dbReference type="InterPro" id="IPR036097">
    <property type="entry name" value="HisK_dim/P_sf"/>
</dbReference>
<dbReference type="Gene3D" id="3.30.450.20">
    <property type="entry name" value="PAS domain"/>
    <property type="match status" value="1"/>
</dbReference>
<dbReference type="InterPro" id="IPR013783">
    <property type="entry name" value="Ig-like_fold"/>
</dbReference>
<dbReference type="Pfam" id="PF00512">
    <property type="entry name" value="HisKA"/>
    <property type="match status" value="1"/>
</dbReference>
<keyword evidence="8" id="KW-1185">Reference proteome</keyword>
<evidence type="ECO:0000259" key="5">
    <source>
        <dbReference type="PROSITE" id="PS50109"/>
    </source>
</evidence>
<evidence type="ECO:0000256" key="3">
    <source>
        <dbReference type="ARBA" id="ARBA00022553"/>
    </source>
</evidence>
<protein>
    <recommendedName>
        <fullName evidence="2">histidine kinase</fullName>
        <ecNumber evidence="2">2.7.13.3</ecNumber>
    </recommendedName>
</protein>
<organism evidence="7 8">
    <name type="scientific">Belliella alkalica</name>
    <dbReference type="NCBI Taxonomy" id="1730871"/>
    <lineage>
        <taxon>Bacteria</taxon>
        <taxon>Pseudomonadati</taxon>
        <taxon>Bacteroidota</taxon>
        <taxon>Cytophagia</taxon>
        <taxon>Cytophagales</taxon>
        <taxon>Cyclobacteriaceae</taxon>
        <taxon>Belliella</taxon>
    </lineage>
</organism>
<evidence type="ECO:0000256" key="2">
    <source>
        <dbReference type="ARBA" id="ARBA00012438"/>
    </source>
</evidence>
<dbReference type="Gene3D" id="1.10.287.130">
    <property type="match status" value="1"/>
</dbReference>
<feature type="transmembrane region" description="Helical" evidence="4">
    <location>
        <begin position="734"/>
        <end position="759"/>
    </location>
</feature>
<dbReference type="SUPFAM" id="SSF55785">
    <property type="entry name" value="PYP-like sensor domain (PAS domain)"/>
    <property type="match status" value="1"/>
</dbReference>
<dbReference type="EMBL" id="JAKZGO010000006">
    <property type="protein sequence ID" value="MCH7413680.1"/>
    <property type="molecule type" value="Genomic_DNA"/>
</dbReference>
<comment type="caution">
    <text evidence="7">The sequence shown here is derived from an EMBL/GenBank/DDBJ whole genome shotgun (WGS) entry which is preliminary data.</text>
</comment>
<evidence type="ECO:0000259" key="6">
    <source>
        <dbReference type="PROSITE" id="PS50112"/>
    </source>
</evidence>
<dbReference type="PROSITE" id="PS50112">
    <property type="entry name" value="PAS"/>
    <property type="match status" value="1"/>
</dbReference>
<dbReference type="InterPro" id="IPR015943">
    <property type="entry name" value="WD40/YVTN_repeat-like_dom_sf"/>
</dbReference>
<proteinExistence type="predicted"/>
<dbReference type="InterPro" id="IPR003661">
    <property type="entry name" value="HisK_dim/P_dom"/>
</dbReference>
<keyword evidence="4" id="KW-1133">Transmembrane helix</keyword>
<dbReference type="PRINTS" id="PR00344">
    <property type="entry name" value="BCTRLSENSOR"/>
</dbReference>
<dbReference type="InterPro" id="IPR005467">
    <property type="entry name" value="His_kinase_dom"/>
</dbReference>
<comment type="catalytic activity">
    <reaction evidence="1">
        <text>ATP + protein L-histidine = ADP + protein N-phospho-L-histidine.</text>
        <dbReference type="EC" id="2.7.13.3"/>
    </reaction>
</comment>
<dbReference type="GO" id="GO:0005524">
    <property type="term" value="F:ATP binding"/>
    <property type="evidence" value="ECO:0007669"/>
    <property type="project" value="UniProtKB-KW"/>
</dbReference>
<dbReference type="NCBIfam" id="TIGR00229">
    <property type="entry name" value="sensory_box"/>
    <property type="match status" value="1"/>
</dbReference>
<dbReference type="Pfam" id="PF02518">
    <property type="entry name" value="HATPase_c"/>
    <property type="match status" value="1"/>
</dbReference>
<dbReference type="CDD" id="cd00130">
    <property type="entry name" value="PAS"/>
    <property type="match status" value="1"/>
</dbReference>
<dbReference type="InterPro" id="IPR011123">
    <property type="entry name" value="Y_Y_Y"/>
</dbReference>
<gene>
    <name evidence="7" type="ORF">MM213_09300</name>
</gene>
<dbReference type="SMART" id="SM00387">
    <property type="entry name" value="HATPase_c"/>
    <property type="match status" value="1"/>
</dbReference>
<name>A0ABS9VCM5_9BACT</name>
<dbReference type="Gene3D" id="2.130.10.10">
    <property type="entry name" value="YVTN repeat-like/Quinoprotein amine dehydrogenase"/>
    <property type="match status" value="3"/>
</dbReference>
<dbReference type="Gene3D" id="3.30.565.10">
    <property type="entry name" value="Histidine kinase-like ATPase, C-terminal domain"/>
    <property type="match status" value="1"/>
</dbReference>
<reference evidence="7" key="1">
    <citation type="submission" date="2022-03" db="EMBL/GenBank/DDBJ databases">
        <title>De novo assembled genomes of Belliella spp. (Cyclobacteriaceae) strains.</title>
        <authorList>
            <person name="Szabo A."/>
            <person name="Korponai K."/>
            <person name="Felfoldi T."/>
        </authorList>
    </citation>
    <scope>NUCLEOTIDE SEQUENCE</scope>
    <source>
        <strain evidence="7">DSM 111903</strain>
    </source>
</reference>
<keyword evidence="4" id="KW-0472">Membrane</keyword>
<dbReference type="InterPro" id="IPR035965">
    <property type="entry name" value="PAS-like_dom_sf"/>
</dbReference>
<dbReference type="RefSeq" id="WP_241411632.1">
    <property type="nucleotide sequence ID" value="NZ_JAKZGO010000006.1"/>
</dbReference>
<dbReference type="SMART" id="SM00091">
    <property type="entry name" value="PAS"/>
    <property type="match status" value="1"/>
</dbReference>
<dbReference type="InterPro" id="IPR003594">
    <property type="entry name" value="HATPase_dom"/>
</dbReference>
<dbReference type="SUPFAM" id="SSF63829">
    <property type="entry name" value="Calcium-dependent phosphotriesterase"/>
    <property type="match status" value="1"/>
</dbReference>
<dbReference type="InterPro" id="IPR000014">
    <property type="entry name" value="PAS"/>
</dbReference>
<dbReference type="Pfam" id="PF07495">
    <property type="entry name" value="Y_Y_Y"/>
    <property type="match status" value="1"/>
</dbReference>
<dbReference type="InterPro" id="IPR036890">
    <property type="entry name" value="HATPase_C_sf"/>
</dbReference>
<keyword evidence="3" id="KW-0597">Phosphoprotein</keyword>
<dbReference type="Gene3D" id="2.60.40.10">
    <property type="entry name" value="Immunoglobulins"/>
    <property type="match status" value="1"/>
</dbReference>
<dbReference type="PANTHER" id="PTHR43547:SF2">
    <property type="entry name" value="HYBRID SIGNAL TRANSDUCTION HISTIDINE KINASE C"/>
    <property type="match status" value="1"/>
</dbReference>
<dbReference type="SUPFAM" id="SSF55874">
    <property type="entry name" value="ATPase domain of HSP90 chaperone/DNA topoisomerase II/histidine kinase"/>
    <property type="match status" value="1"/>
</dbReference>
<evidence type="ECO:0000313" key="7">
    <source>
        <dbReference type="EMBL" id="MCH7413680.1"/>
    </source>
</evidence>